<dbReference type="InterPro" id="IPR001789">
    <property type="entry name" value="Sig_transdc_resp-reg_receiver"/>
</dbReference>
<dbReference type="STRING" id="204669.Acid345_1210"/>
<organism evidence="4 5">
    <name type="scientific">Koribacter versatilis (strain Ellin345)</name>
    <dbReference type="NCBI Taxonomy" id="204669"/>
    <lineage>
        <taxon>Bacteria</taxon>
        <taxon>Pseudomonadati</taxon>
        <taxon>Acidobacteriota</taxon>
        <taxon>Terriglobia</taxon>
        <taxon>Terriglobales</taxon>
        <taxon>Candidatus Korobacteraceae</taxon>
        <taxon>Candidatus Korobacter</taxon>
    </lineage>
</organism>
<dbReference type="PROSITE" id="PS50110">
    <property type="entry name" value="RESPONSE_REGULATORY"/>
    <property type="match status" value="1"/>
</dbReference>
<evidence type="ECO:0000259" key="3">
    <source>
        <dbReference type="PROSITE" id="PS50110"/>
    </source>
</evidence>
<evidence type="ECO:0000256" key="1">
    <source>
        <dbReference type="ARBA" id="ARBA00022553"/>
    </source>
</evidence>
<keyword evidence="5" id="KW-1185">Reference proteome</keyword>
<evidence type="ECO:0000313" key="5">
    <source>
        <dbReference type="Proteomes" id="UP000002432"/>
    </source>
</evidence>
<sequence>MKRRILLVDDELAILLTLKAILEMHHFEVETASSAKEGAKKLTAATYDMVITDMRMETETAGYDVIRAAKQQPYDPAVAILTAYPSLGSDWQTKGAHSLLVKPVNTDELLRQLEHLLATHQANKKTAKQPPIMRAEKAARAEKKAI</sequence>
<feature type="modified residue" description="4-aspartylphosphate" evidence="2">
    <location>
        <position position="53"/>
    </location>
</feature>
<evidence type="ECO:0000313" key="4">
    <source>
        <dbReference type="EMBL" id="ABF40212.1"/>
    </source>
</evidence>
<dbReference type="RefSeq" id="WP_011522014.1">
    <property type="nucleotide sequence ID" value="NC_008009.1"/>
</dbReference>
<dbReference type="EnsemblBacteria" id="ABF40212">
    <property type="protein sequence ID" value="ABF40212"/>
    <property type="gene ID" value="Acid345_1210"/>
</dbReference>
<dbReference type="Gene3D" id="3.40.50.2300">
    <property type="match status" value="1"/>
</dbReference>
<dbReference type="EMBL" id="CP000360">
    <property type="protein sequence ID" value="ABF40212.1"/>
    <property type="molecule type" value="Genomic_DNA"/>
</dbReference>
<protein>
    <submittedName>
        <fullName evidence="4">Response regulator receiver protein</fullName>
    </submittedName>
</protein>
<dbReference type="SMART" id="SM00448">
    <property type="entry name" value="REC"/>
    <property type="match status" value="1"/>
</dbReference>
<dbReference type="AlphaFoldDB" id="Q1ISD8"/>
<evidence type="ECO:0000256" key="2">
    <source>
        <dbReference type="PROSITE-ProRule" id="PRU00169"/>
    </source>
</evidence>
<dbReference type="SUPFAM" id="SSF52172">
    <property type="entry name" value="CheY-like"/>
    <property type="match status" value="1"/>
</dbReference>
<dbReference type="GO" id="GO:0000160">
    <property type="term" value="P:phosphorelay signal transduction system"/>
    <property type="evidence" value="ECO:0007669"/>
    <property type="project" value="InterPro"/>
</dbReference>
<dbReference type="InterPro" id="IPR050595">
    <property type="entry name" value="Bact_response_regulator"/>
</dbReference>
<feature type="domain" description="Response regulatory" evidence="3">
    <location>
        <begin position="4"/>
        <end position="117"/>
    </location>
</feature>
<dbReference type="CDD" id="cd00156">
    <property type="entry name" value="REC"/>
    <property type="match status" value="1"/>
</dbReference>
<name>Q1ISD8_KORVE</name>
<dbReference type="PANTHER" id="PTHR44591">
    <property type="entry name" value="STRESS RESPONSE REGULATOR PROTEIN 1"/>
    <property type="match status" value="1"/>
</dbReference>
<proteinExistence type="predicted"/>
<accession>Q1ISD8</accession>
<dbReference type="Proteomes" id="UP000002432">
    <property type="component" value="Chromosome"/>
</dbReference>
<dbReference type="InterPro" id="IPR011006">
    <property type="entry name" value="CheY-like_superfamily"/>
</dbReference>
<reference evidence="4 5" key="1">
    <citation type="journal article" date="2009" name="Appl. Environ. Microbiol.">
        <title>Three genomes from the phylum Acidobacteria provide insight into the lifestyles of these microorganisms in soils.</title>
        <authorList>
            <person name="Ward N.L."/>
            <person name="Challacombe J.F."/>
            <person name="Janssen P.H."/>
            <person name="Henrissat B."/>
            <person name="Coutinho P.M."/>
            <person name="Wu M."/>
            <person name="Xie G."/>
            <person name="Haft D.H."/>
            <person name="Sait M."/>
            <person name="Badger J."/>
            <person name="Barabote R.D."/>
            <person name="Bradley B."/>
            <person name="Brettin T.S."/>
            <person name="Brinkac L.M."/>
            <person name="Bruce D."/>
            <person name="Creasy T."/>
            <person name="Daugherty S.C."/>
            <person name="Davidsen T.M."/>
            <person name="DeBoy R.T."/>
            <person name="Detter J.C."/>
            <person name="Dodson R.J."/>
            <person name="Durkin A.S."/>
            <person name="Ganapathy A."/>
            <person name="Gwinn-Giglio M."/>
            <person name="Han C.S."/>
            <person name="Khouri H."/>
            <person name="Kiss H."/>
            <person name="Kothari S.P."/>
            <person name="Madupu R."/>
            <person name="Nelson K.E."/>
            <person name="Nelson W.C."/>
            <person name="Paulsen I."/>
            <person name="Penn K."/>
            <person name="Ren Q."/>
            <person name="Rosovitz M.J."/>
            <person name="Selengut J.D."/>
            <person name="Shrivastava S."/>
            <person name="Sullivan S.A."/>
            <person name="Tapia R."/>
            <person name="Thompson L.S."/>
            <person name="Watkins K.L."/>
            <person name="Yang Q."/>
            <person name="Yu C."/>
            <person name="Zafar N."/>
            <person name="Zhou L."/>
            <person name="Kuske C.R."/>
        </authorList>
    </citation>
    <scope>NUCLEOTIDE SEQUENCE [LARGE SCALE GENOMIC DNA]</scope>
    <source>
        <strain evidence="4 5">Ellin345</strain>
    </source>
</reference>
<gene>
    <name evidence="4" type="ordered locus">Acid345_1210</name>
</gene>
<dbReference type="HOGENOM" id="CLU_000445_69_8_0"/>
<dbReference type="Pfam" id="PF00072">
    <property type="entry name" value="Response_reg"/>
    <property type="match status" value="1"/>
</dbReference>
<dbReference type="KEGG" id="aba:Acid345_1210"/>
<dbReference type="PANTHER" id="PTHR44591:SF3">
    <property type="entry name" value="RESPONSE REGULATORY DOMAIN-CONTAINING PROTEIN"/>
    <property type="match status" value="1"/>
</dbReference>
<keyword evidence="1 2" id="KW-0597">Phosphoprotein</keyword>
<dbReference type="eggNOG" id="COG0745">
    <property type="taxonomic scope" value="Bacteria"/>
</dbReference>
<dbReference type="OrthoDB" id="9808843at2"/>